<proteinExistence type="predicted"/>
<feature type="transmembrane region" description="Helical" evidence="1">
    <location>
        <begin position="158"/>
        <end position="181"/>
    </location>
</feature>
<comment type="caution">
    <text evidence="2">The sequence shown here is derived from an EMBL/GenBank/DDBJ whole genome shotgun (WGS) entry which is preliminary data.</text>
</comment>
<dbReference type="AlphaFoldDB" id="A0A1V9FQE8"/>
<evidence type="ECO:0000313" key="2">
    <source>
        <dbReference type="EMBL" id="OQP60595.1"/>
    </source>
</evidence>
<keyword evidence="1" id="KW-0472">Membrane</keyword>
<feature type="transmembrane region" description="Helical" evidence="1">
    <location>
        <begin position="35"/>
        <end position="55"/>
    </location>
</feature>
<keyword evidence="1" id="KW-0812">Transmembrane</keyword>
<feature type="transmembrane region" description="Helical" evidence="1">
    <location>
        <begin position="6"/>
        <end position="26"/>
    </location>
</feature>
<name>A0A1V9FQE8_9BACT</name>
<evidence type="ECO:0000313" key="3">
    <source>
        <dbReference type="Proteomes" id="UP000192796"/>
    </source>
</evidence>
<reference evidence="2 3" key="1">
    <citation type="submission" date="2016-03" db="EMBL/GenBank/DDBJ databases">
        <title>Niastella vici sp. nov., isolated from farmland soil.</title>
        <authorList>
            <person name="Chen L."/>
            <person name="Wang D."/>
            <person name="Yang S."/>
            <person name="Wang G."/>
        </authorList>
    </citation>
    <scope>NUCLEOTIDE SEQUENCE [LARGE SCALE GENOMIC DNA]</scope>
    <source>
        <strain evidence="2 3">DJ57</strain>
    </source>
</reference>
<evidence type="ECO:0000256" key="1">
    <source>
        <dbReference type="SAM" id="Phobius"/>
    </source>
</evidence>
<organism evidence="2 3">
    <name type="scientific">Niastella vici</name>
    <dbReference type="NCBI Taxonomy" id="1703345"/>
    <lineage>
        <taxon>Bacteria</taxon>
        <taxon>Pseudomonadati</taxon>
        <taxon>Bacteroidota</taxon>
        <taxon>Chitinophagia</taxon>
        <taxon>Chitinophagales</taxon>
        <taxon>Chitinophagaceae</taxon>
        <taxon>Niastella</taxon>
    </lineage>
</organism>
<dbReference type="OrthoDB" id="651989at2"/>
<feature type="transmembrane region" description="Helical" evidence="1">
    <location>
        <begin position="91"/>
        <end position="113"/>
    </location>
</feature>
<sequence length="213" mass="24199">MKAFSYAWLVYVVPLSLLIPLITALLKSISLRRPLWILVGYLVVSGSINMVAILNSGKNNLPYLHLYTCVEGTLLLLFYQTVQPVPWMRQLNTVLIFAFPLLCIINGLFLQSIYQFNSYVRPIEAILLIGNSAYYSWYDTAKRETGSWTANPFNWINAGFLLYFSGSLFQFIFSNVVSATAGYTIKLLILDIHGTLVLCMYILMAIGFYKCNK</sequence>
<feature type="transmembrane region" description="Helical" evidence="1">
    <location>
        <begin position="61"/>
        <end position="79"/>
    </location>
</feature>
<keyword evidence="3" id="KW-1185">Reference proteome</keyword>
<dbReference type="Proteomes" id="UP000192796">
    <property type="component" value="Unassembled WGS sequence"/>
</dbReference>
<gene>
    <name evidence="2" type="ORF">A3860_32800</name>
</gene>
<protein>
    <submittedName>
        <fullName evidence="2">Uncharacterized protein</fullName>
    </submittedName>
</protein>
<dbReference type="STRING" id="1703345.A3860_32800"/>
<dbReference type="RefSeq" id="WP_081152741.1">
    <property type="nucleotide sequence ID" value="NZ_LVYD01000060.1"/>
</dbReference>
<feature type="transmembrane region" description="Helical" evidence="1">
    <location>
        <begin position="187"/>
        <end position="209"/>
    </location>
</feature>
<accession>A0A1V9FQE8</accession>
<dbReference type="EMBL" id="LVYD01000060">
    <property type="protein sequence ID" value="OQP60595.1"/>
    <property type="molecule type" value="Genomic_DNA"/>
</dbReference>
<keyword evidence="1" id="KW-1133">Transmembrane helix</keyword>